<dbReference type="InterPro" id="IPR009014">
    <property type="entry name" value="Transketo_C/PFOR_II"/>
</dbReference>
<reference evidence="1 2" key="1">
    <citation type="submission" date="2019-03" db="EMBL/GenBank/DDBJ databases">
        <title>Metabolic potential of uncultured bacteria and archaea associated with petroleum seepage in deep-sea sediments.</title>
        <authorList>
            <person name="Dong X."/>
            <person name="Hubert C."/>
        </authorList>
    </citation>
    <scope>NUCLEOTIDE SEQUENCE [LARGE SCALE GENOMIC DNA]</scope>
    <source>
        <strain evidence="1">E44_bin7</strain>
    </source>
</reference>
<dbReference type="SUPFAM" id="SSF52922">
    <property type="entry name" value="TK C-terminal domain-like"/>
    <property type="match status" value="1"/>
</dbReference>
<sequence>MILRIIGGLRSAAAEVISEKTPVKLKRIGVRDVFGKFGTKGKMKKRFGLRVEDIAKEVVNSLIQ</sequence>
<dbReference type="EMBL" id="SOKJ01000250">
    <property type="protein sequence ID" value="TET10008.1"/>
    <property type="molecule type" value="Genomic_DNA"/>
</dbReference>
<dbReference type="Proteomes" id="UP000316360">
    <property type="component" value="Unassembled WGS sequence"/>
</dbReference>
<accession>A0A523RW53</accession>
<protein>
    <submittedName>
        <fullName evidence="1">Uncharacterized protein</fullName>
    </submittedName>
</protein>
<dbReference type="AlphaFoldDB" id="A0A523RW53"/>
<proteinExistence type="predicted"/>
<comment type="caution">
    <text evidence="1">The sequence shown here is derived from an EMBL/GenBank/DDBJ whole genome shotgun (WGS) entry which is preliminary data.</text>
</comment>
<evidence type="ECO:0000313" key="2">
    <source>
        <dbReference type="Proteomes" id="UP000316360"/>
    </source>
</evidence>
<evidence type="ECO:0000313" key="1">
    <source>
        <dbReference type="EMBL" id="TET10008.1"/>
    </source>
</evidence>
<name>A0A523RW53_UNCAE</name>
<dbReference type="Gene3D" id="3.40.50.920">
    <property type="match status" value="1"/>
</dbReference>
<gene>
    <name evidence="1" type="ORF">E3J84_04535</name>
</gene>
<organism evidence="1 2">
    <name type="scientific">Aerophobetes bacterium</name>
    <dbReference type="NCBI Taxonomy" id="2030807"/>
    <lineage>
        <taxon>Bacteria</taxon>
        <taxon>Candidatus Aerophobota</taxon>
    </lineage>
</organism>